<feature type="transmembrane region" description="Helical" evidence="1">
    <location>
        <begin position="46"/>
        <end position="66"/>
    </location>
</feature>
<evidence type="ECO:0000313" key="2">
    <source>
        <dbReference type="EMBL" id="OQW88064.1"/>
    </source>
</evidence>
<name>A0A1W9KU72_9BURK</name>
<keyword evidence="1" id="KW-1133">Transmembrane helix</keyword>
<accession>A0A1W9KU72</accession>
<evidence type="ECO:0008006" key="4">
    <source>
        <dbReference type="Google" id="ProtNLM"/>
    </source>
</evidence>
<feature type="transmembrane region" description="Helical" evidence="1">
    <location>
        <begin position="7"/>
        <end position="26"/>
    </location>
</feature>
<evidence type="ECO:0000256" key="1">
    <source>
        <dbReference type="SAM" id="Phobius"/>
    </source>
</evidence>
<keyword evidence="1" id="KW-0812">Transmembrane</keyword>
<dbReference type="AlphaFoldDB" id="A0A1W9KU72"/>
<dbReference type="EMBL" id="MTEI01000005">
    <property type="protein sequence ID" value="OQW88064.1"/>
    <property type="molecule type" value="Genomic_DNA"/>
</dbReference>
<comment type="caution">
    <text evidence="2">The sequence shown here is derived from an EMBL/GenBank/DDBJ whole genome shotgun (WGS) entry which is preliminary data.</text>
</comment>
<proteinExistence type="predicted"/>
<reference evidence="2 3" key="1">
    <citation type="submission" date="2017-01" db="EMBL/GenBank/DDBJ databases">
        <title>Novel large sulfur bacteria in the metagenomes of groundwater-fed chemosynthetic microbial mats in the Lake Huron basin.</title>
        <authorList>
            <person name="Sharrar A.M."/>
            <person name="Flood B.E."/>
            <person name="Bailey J.V."/>
            <person name="Jones D.S."/>
            <person name="Biddanda B."/>
            <person name="Ruberg S.A."/>
            <person name="Marcus D.N."/>
            <person name="Dick G.J."/>
        </authorList>
    </citation>
    <scope>NUCLEOTIDE SEQUENCE [LARGE SCALE GENOMIC DNA]</scope>
    <source>
        <strain evidence="2">A7</strain>
    </source>
</reference>
<keyword evidence="1" id="KW-0472">Membrane</keyword>
<gene>
    <name evidence="2" type="ORF">BWK72_09950</name>
</gene>
<dbReference type="Proteomes" id="UP000192505">
    <property type="component" value="Unassembled WGS sequence"/>
</dbReference>
<protein>
    <recommendedName>
        <fullName evidence="4">RND transporter</fullName>
    </recommendedName>
</protein>
<organism evidence="2 3">
    <name type="scientific">Rhodoferax ferrireducens</name>
    <dbReference type="NCBI Taxonomy" id="192843"/>
    <lineage>
        <taxon>Bacteria</taxon>
        <taxon>Pseudomonadati</taxon>
        <taxon>Pseudomonadota</taxon>
        <taxon>Betaproteobacteria</taxon>
        <taxon>Burkholderiales</taxon>
        <taxon>Comamonadaceae</taxon>
        <taxon>Rhodoferax</taxon>
    </lineage>
</organism>
<sequence>MNWLDKAPLGIVVALAVWMAIAPIAPEPHLVEKLRMLSQGTLARPLDIFDLCLHLAPLILLGVRLWRQFGPRQR</sequence>
<evidence type="ECO:0000313" key="3">
    <source>
        <dbReference type="Proteomes" id="UP000192505"/>
    </source>
</evidence>